<name>A0A1I8PMN6_STOCA</name>
<gene>
    <name evidence="2" type="primary">106085003</name>
</gene>
<reference evidence="2" key="1">
    <citation type="submission" date="2020-05" db="UniProtKB">
        <authorList>
            <consortium name="EnsemblMetazoa"/>
        </authorList>
    </citation>
    <scope>IDENTIFICATION</scope>
    <source>
        <strain evidence="2">USDA</strain>
    </source>
</reference>
<accession>A0A1I8PMN6</accession>
<feature type="region of interest" description="Disordered" evidence="1">
    <location>
        <begin position="120"/>
        <end position="155"/>
    </location>
</feature>
<evidence type="ECO:0000313" key="3">
    <source>
        <dbReference type="Proteomes" id="UP000095300"/>
    </source>
</evidence>
<feature type="region of interest" description="Disordered" evidence="1">
    <location>
        <begin position="66"/>
        <end position="89"/>
    </location>
</feature>
<dbReference type="EnsemblMetazoa" id="SCAU009450-RA">
    <property type="protein sequence ID" value="SCAU009450-PA"/>
    <property type="gene ID" value="SCAU009450"/>
</dbReference>
<feature type="compositionally biased region" description="Low complexity" evidence="1">
    <location>
        <begin position="130"/>
        <end position="155"/>
    </location>
</feature>
<proteinExistence type="predicted"/>
<dbReference type="Proteomes" id="UP000095300">
    <property type="component" value="Unassembled WGS sequence"/>
</dbReference>
<organism evidence="2 3">
    <name type="scientific">Stomoxys calcitrans</name>
    <name type="common">Stable fly</name>
    <name type="synonym">Conops calcitrans</name>
    <dbReference type="NCBI Taxonomy" id="35570"/>
    <lineage>
        <taxon>Eukaryota</taxon>
        <taxon>Metazoa</taxon>
        <taxon>Ecdysozoa</taxon>
        <taxon>Arthropoda</taxon>
        <taxon>Hexapoda</taxon>
        <taxon>Insecta</taxon>
        <taxon>Pterygota</taxon>
        <taxon>Neoptera</taxon>
        <taxon>Endopterygota</taxon>
        <taxon>Diptera</taxon>
        <taxon>Brachycera</taxon>
        <taxon>Muscomorpha</taxon>
        <taxon>Muscoidea</taxon>
        <taxon>Muscidae</taxon>
        <taxon>Stomoxys</taxon>
    </lineage>
</organism>
<keyword evidence="3" id="KW-1185">Reference proteome</keyword>
<evidence type="ECO:0000313" key="2">
    <source>
        <dbReference type="EnsemblMetazoa" id="SCAU009450-PA"/>
    </source>
</evidence>
<protein>
    <submittedName>
        <fullName evidence="2">Uncharacterized protein</fullName>
    </submittedName>
</protein>
<evidence type="ECO:0000256" key="1">
    <source>
        <dbReference type="SAM" id="MobiDB-lite"/>
    </source>
</evidence>
<dbReference type="AlphaFoldDB" id="A0A1I8PMN6"/>
<sequence length="155" mass="16500">MLDVVTINRTEYQSLVDLVESQRQEQQRLLALIKELGHQVQELGNKEFSYKRLLGSLQKQLAEVKGPNANNGTMDAMDMEPADTPPVQQPVVIKPMPGKINVVSAAPASHVVVPKKPAKTILSDGPPSTPAVAAPSTTAVPSTSSAAASSFKTTM</sequence>
<dbReference type="VEuPathDB" id="VectorBase:SCAU009450"/>